<gene>
    <name evidence="5" type="ORF">OUZ56_009289</name>
</gene>
<evidence type="ECO:0000313" key="6">
    <source>
        <dbReference type="Proteomes" id="UP001234178"/>
    </source>
</evidence>
<keyword evidence="6" id="KW-1185">Reference proteome</keyword>
<dbReference type="CDD" id="cd00130">
    <property type="entry name" value="PAS"/>
    <property type="match status" value="2"/>
</dbReference>
<dbReference type="NCBIfam" id="TIGR00229">
    <property type="entry name" value="sensory_box"/>
    <property type="match status" value="1"/>
</dbReference>
<feature type="binding site" evidence="3">
    <location>
        <position position="497"/>
    </location>
    <ligand>
        <name>ATP</name>
        <dbReference type="ChEBI" id="CHEBI:30616"/>
    </ligand>
</feature>
<dbReference type="Proteomes" id="UP001234178">
    <property type="component" value="Unassembled WGS sequence"/>
</dbReference>
<sequence length="800" mass="90077">MEKRYMDSPIDLLRNGRLLRAKDLGLTPTANCSLEINQSFPRLTRKLKSVSKVQFSKALLNTDGMNSISFSTQATQSSLQQENQSNVEDTLNISHFNDDAIFNPNPHKGVLTINGKTSEIIVTNTIACKMLGYSSEELLTIKFKDLVIREKSQLALTDMIFDEKGEVVIFNGKVIELKCKDGSKVAVSVWLTNTEDNAGNSLYVAVIEPVQRVVSYLLLDEFGLIMAADETSTSLFHCSEEDFVGHNIIKWIPNIIWPASSDDLDQEKKIQKTTGSNESKQSFPLTLRLDHYEGDSVASLSETTSLLPCYSATIWVFTNMSGMLLITKQGCIIDCNSIFAQLALGYTREELVGKELSYILLNFSSAQCGHFSSEVHHENGSFIPTSYFVNGPLEGTDIYQVWMAIASSVNSVKSVMGASELSKSRNFSIIQPERDASKSECHLESKENSIYKEDMCTGDYLKNYQVVKQIGSGGFGCVYLSYGLMDSKLVVTKFIKKSKVYNDSWISTDDGHRLPNEIYILIRIQHEHIVNMIDFYENDFYFQLVMEKHGFGMDLFEFIEKTNGVPEPLGANISKQLVEAVDYLHSHGILHRDIKDENVVLDDRFHAKLIDFGSATYLTDKPFKAFCGTFEYCSPEVLRGNPYRGPELEVWAIGVTIYVLVFGRNPFSGIEEILKNSLEFSDSASADLQYLLNGMMNRSVEDRFSLQDALQSKWLNQTVFLDNYDFYDICDLERSCVEFQNSRYILDEGPVISLATSTPYRKASDPAKKSLDHYSFDIPDGSVHFQASELVFNEISNNAD</sequence>
<evidence type="ECO:0000256" key="2">
    <source>
        <dbReference type="ARBA" id="ARBA00022840"/>
    </source>
</evidence>
<evidence type="ECO:0000256" key="1">
    <source>
        <dbReference type="ARBA" id="ARBA00022741"/>
    </source>
</evidence>
<dbReference type="SUPFAM" id="SSF55785">
    <property type="entry name" value="PYP-like sensor domain (PAS domain)"/>
    <property type="match status" value="1"/>
</dbReference>
<dbReference type="Gene3D" id="3.30.450.20">
    <property type="entry name" value="PAS domain"/>
    <property type="match status" value="1"/>
</dbReference>
<dbReference type="SMART" id="SM00220">
    <property type="entry name" value="S_TKc"/>
    <property type="match status" value="1"/>
</dbReference>
<keyword evidence="2 3" id="KW-0067">ATP-binding</keyword>
<dbReference type="SUPFAM" id="SSF56112">
    <property type="entry name" value="Protein kinase-like (PK-like)"/>
    <property type="match status" value="1"/>
</dbReference>
<dbReference type="Gene3D" id="1.10.510.10">
    <property type="entry name" value="Transferase(Phosphotransferase) domain 1"/>
    <property type="match status" value="1"/>
</dbReference>
<dbReference type="InterPro" id="IPR035965">
    <property type="entry name" value="PAS-like_dom_sf"/>
</dbReference>
<dbReference type="InterPro" id="IPR017441">
    <property type="entry name" value="Protein_kinase_ATP_BS"/>
</dbReference>
<dbReference type="PROSITE" id="PS50011">
    <property type="entry name" value="PROTEIN_KINASE_DOM"/>
    <property type="match status" value="1"/>
</dbReference>
<protein>
    <recommendedName>
        <fullName evidence="4">Protein kinase domain-containing protein</fullName>
    </recommendedName>
</protein>
<dbReference type="Pfam" id="PF00069">
    <property type="entry name" value="Pkinase"/>
    <property type="match status" value="1"/>
</dbReference>
<evidence type="ECO:0000259" key="4">
    <source>
        <dbReference type="PROSITE" id="PS50011"/>
    </source>
</evidence>
<dbReference type="SMART" id="SM00091">
    <property type="entry name" value="PAS"/>
    <property type="match status" value="3"/>
</dbReference>
<dbReference type="Gene3D" id="3.30.200.20">
    <property type="entry name" value="Phosphorylase Kinase, domain 1"/>
    <property type="match status" value="1"/>
</dbReference>
<evidence type="ECO:0000313" key="5">
    <source>
        <dbReference type="EMBL" id="KAK4023896.1"/>
    </source>
</evidence>
<dbReference type="InterPro" id="IPR000719">
    <property type="entry name" value="Prot_kinase_dom"/>
</dbReference>
<organism evidence="5 6">
    <name type="scientific">Daphnia magna</name>
    <dbReference type="NCBI Taxonomy" id="35525"/>
    <lineage>
        <taxon>Eukaryota</taxon>
        <taxon>Metazoa</taxon>
        <taxon>Ecdysozoa</taxon>
        <taxon>Arthropoda</taxon>
        <taxon>Crustacea</taxon>
        <taxon>Branchiopoda</taxon>
        <taxon>Diplostraca</taxon>
        <taxon>Cladocera</taxon>
        <taxon>Anomopoda</taxon>
        <taxon>Daphniidae</taxon>
        <taxon>Daphnia</taxon>
    </lineage>
</organism>
<keyword evidence="1 3" id="KW-0547">Nucleotide-binding</keyword>
<name>A0ABR0AFK3_9CRUS</name>
<dbReference type="InterPro" id="IPR008271">
    <property type="entry name" value="Ser/Thr_kinase_AS"/>
</dbReference>
<accession>A0ABR0AFK3</accession>
<dbReference type="PROSITE" id="PS00108">
    <property type="entry name" value="PROTEIN_KINASE_ST"/>
    <property type="match status" value="1"/>
</dbReference>
<reference evidence="5 6" key="1">
    <citation type="journal article" date="2023" name="Nucleic Acids Res.">
        <title>The hologenome of Daphnia magna reveals possible DNA methylation and microbiome-mediated evolution of the host genome.</title>
        <authorList>
            <person name="Chaturvedi A."/>
            <person name="Li X."/>
            <person name="Dhandapani V."/>
            <person name="Marshall H."/>
            <person name="Kissane S."/>
            <person name="Cuenca-Cambronero M."/>
            <person name="Asole G."/>
            <person name="Calvet F."/>
            <person name="Ruiz-Romero M."/>
            <person name="Marangio P."/>
            <person name="Guigo R."/>
            <person name="Rago D."/>
            <person name="Mirbahai L."/>
            <person name="Eastwood N."/>
            <person name="Colbourne J.K."/>
            <person name="Zhou J."/>
            <person name="Mallon E."/>
            <person name="Orsini L."/>
        </authorList>
    </citation>
    <scope>NUCLEOTIDE SEQUENCE [LARGE SCALE GENOMIC DNA]</scope>
    <source>
        <strain evidence="5">LRV0_1</strain>
    </source>
</reference>
<feature type="domain" description="Protein kinase" evidence="4">
    <location>
        <begin position="464"/>
        <end position="715"/>
    </location>
</feature>
<dbReference type="EMBL" id="JAOYFB010000037">
    <property type="protein sequence ID" value="KAK4023896.1"/>
    <property type="molecule type" value="Genomic_DNA"/>
</dbReference>
<proteinExistence type="predicted"/>
<dbReference type="InterPro" id="IPR011009">
    <property type="entry name" value="Kinase-like_dom_sf"/>
</dbReference>
<dbReference type="PANTHER" id="PTHR24346:SF51">
    <property type="entry name" value="PAS DOMAIN-CONTAINING SERINE_THREONINE-PROTEIN KINASE"/>
    <property type="match status" value="1"/>
</dbReference>
<dbReference type="PANTHER" id="PTHR24346">
    <property type="entry name" value="MAP/MICROTUBULE AFFINITY-REGULATING KINASE"/>
    <property type="match status" value="1"/>
</dbReference>
<comment type="caution">
    <text evidence="5">The sequence shown here is derived from an EMBL/GenBank/DDBJ whole genome shotgun (WGS) entry which is preliminary data.</text>
</comment>
<dbReference type="PROSITE" id="PS00107">
    <property type="entry name" value="PROTEIN_KINASE_ATP"/>
    <property type="match status" value="1"/>
</dbReference>
<dbReference type="Pfam" id="PF13426">
    <property type="entry name" value="PAS_9"/>
    <property type="match status" value="2"/>
</dbReference>
<evidence type="ECO:0000256" key="3">
    <source>
        <dbReference type="PROSITE-ProRule" id="PRU10141"/>
    </source>
</evidence>
<dbReference type="InterPro" id="IPR000014">
    <property type="entry name" value="PAS"/>
</dbReference>